<dbReference type="InterPro" id="IPR011990">
    <property type="entry name" value="TPR-like_helical_dom_sf"/>
</dbReference>
<evidence type="ECO:0008006" key="3">
    <source>
        <dbReference type="Google" id="ProtNLM"/>
    </source>
</evidence>
<proteinExistence type="predicted"/>
<comment type="caution">
    <text evidence="1">The sequence shown here is derived from an EMBL/GenBank/DDBJ whole genome shotgun (WGS) entry which is preliminary data.</text>
</comment>
<dbReference type="Gene3D" id="1.25.40.10">
    <property type="entry name" value="Tetratricopeptide repeat domain"/>
    <property type="match status" value="1"/>
</dbReference>
<organism evidence="1 2">
    <name type="scientific">Streptomyces coerulescens</name>
    <dbReference type="NCBI Taxonomy" id="29304"/>
    <lineage>
        <taxon>Bacteria</taxon>
        <taxon>Bacillati</taxon>
        <taxon>Actinomycetota</taxon>
        <taxon>Actinomycetes</taxon>
        <taxon>Kitasatosporales</taxon>
        <taxon>Streptomycetaceae</taxon>
        <taxon>Streptomyces</taxon>
    </lineage>
</organism>
<dbReference type="RefSeq" id="WP_380853423.1">
    <property type="nucleotide sequence ID" value="NZ_JBHSKM010000008.1"/>
</dbReference>
<keyword evidence="2" id="KW-1185">Reference proteome</keyword>
<evidence type="ECO:0000313" key="1">
    <source>
        <dbReference type="EMBL" id="MFC5215468.1"/>
    </source>
</evidence>
<accession>A0ABW0CJS6</accession>
<protein>
    <recommendedName>
        <fullName evidence="3">NACHT domain-containing protein</fullName>
    </recommendedName>
</protein>
<dbReference type="Proteomes" id="UP001596263">
    <property type="component" value="Unassembled WGS sequence"/>
</dbReference>
<sequence length="1220" mass="132251">MRWWGKQRSVAAGQDIGLAVTGDHNRILLASPVRSAYWEQVRRIAPPQLVGRDDELAALADFCTAESGPVYAWWRAPAWAGKTALMSRFALNPPPGARIVPFFVTARLGAQNDVVAYVDVVLEQLAELAGEDLPAHLTEATREAHLLHLYGAAARACAAHGERLILLLDGLDEDRGVTTGPDAHSIAALLPARPDAGMRVLVAGRLNPPLPGDVPDNHPLRDPAIVRTLSPSPYARAVRTEAERELKRLIEAGGLEYDLLGLVTAAGGGLTAEDLAALTGAVPYDVRDVLRTRAGRTFGVRASVYLLGHEELQSQAEEMLGARELDRYRGELHAWAEEWRARGWPADTPEYLLRGYFRMLRGRRDLPRMVGCAVDETRHDRMLEATGGDAAALTEIRTTEDLLVESGTPDLLDVTRLALRREELEGRNDLLTRALPRAWAALGRTRRAEALARSIPDPGERVHALVDVAGELANHGDADGAVRLLEEAEAEAGPGGRVEERDRRWVLTDTFRGWLHLGLPDHADDLFHAEPEAFSLPRAHFVCELALSWAQSGDLDRAEALCLAEEEISARALGAAGVASVWVRLDRLDRAESLARAAGPGAEALVLLWTAHALRLTGREDDARRCLARVDETMSASPALWYLVRDLVDMGEYARAEAAASLLESDKDRAWSLCRVAGGWAGAGEIDRARALAERIEQPEPGSLDRDVRAEALRGVAKGLADSGAYEELERLVRDHPDGAERARARASLVEVLTAAGDLDRAEALAREAPNRMFDGYPLHGVIEARALAGDFDRSLELARLSFAATDRHDSVKGYEALLRGAVAAAANDSGTAERVTRLVAGVEAELRRPSRGGSLKAALSVRILGRQGETAAAEAVLAQVEIPEIPGPDSDEAPDDRDLEFRVAEVAEALAWTGRFDEAEDLVRRFRAAPRDRSRGFYFYPEEVLVEPLCERGQFDRATALTEAVYGETRDRLRTTIVDRALRAGDAARARALVAELTRGQYRARAHALLVLSLAASGDAAGAARAHADAEGDFQRGTYASAVGDVLRAYLAVGQDAAGARLLARVIDRPRHDPADRWSVLRGMVVMKQYDRALELVRTESGDDGSASRPHLLRALIEALVSTGEHTRAEELVRTAERSGTVPGADRARFWQLLAPGTDPARGRLLLARALRYLSLQDVLPTLIRVEPGTVPLIVDALAGRAAAGTPPTAARTSARSGS</sequence>
<name>A0ABW0CJS6_STRCD</name>
<dbReference type="EMBL" id="JBHSKM010000008">
    <property type="protein sequence ID" value="MFC5215468.1"/>
    <property type="molecule type" value="Genomic_DNA"/>
</dbReference>
<reference evidence="2" key="1">
    <citation type="journal article" date="2019" name="Int. J. Syst. Evol. Microbiol.">
        <title>The Global Catalogue of Microorganisms (GCM) 10K type strain sequencing project: providing services to taxonomists for standard genome sequencing and annotation.</title>
        <authorList>
            <consortium name="The Broad Institute Genomics Platform"/>
            <consortium name="The Broad Institute Genome Sequencing Center for Infectious Disease"/>
            <person name="Wu L."/>
            <person name="Ma J."/>
        </authorList>
    </citation>
    <scope>NUCLEOTIDE SEQUENCE [LARGE SCALE GENOMIC DNA]</scope>
    <source>
        <strain evidence="2">KCTC 42586</strain>
    </source>
</reference>
<gene>
    <name evidence="1" type="ORF">ACFPQ9_16630</name>
</gene>
<evidence type="ECO:0000313" key="2">
    <source>
        <dbReference type="Proteomes" id="UP001596263"/>
    </source>
</evidence>